<feature type="non-terminal residue" evidence="2">
    <location>
        <position position="1"/>
    </location>
</feature>
<keyword evidence="3" id="KW-1185">Reference proteome</keyword>
<proteinExistence type="predicted"/>
<organism evidence="2 3">
    <name type="scientific">Striga asiatica</name>
    <name type="common">Asiatic witchweed</name>
    <name type="synonym">Buchnera asiatica</name>
    <dbReference type="NCBI Taxonomy" id="4170"/>
    <lineage>
        <taxon>Eukaryota</taxon>
        <taxon>Viridiplantae</taxon>
        <taxon>Streptophyta</taxon>
        <taxon>Embryophyta</taxon>
        <taxon>Tracheophyta</taxon>
        <taxon>Spermatophyta</taxon>
        <taxon>Magnoliopsida</taxon>
        <taxon>eudicotyledons</taxon>
        <taxon>Gunneridae</taxon>
        <taxon>Pentapetalae</taxon>
        <taxon>asterids</taxon>
        <taxon>lamiids</taxon>
        <taxon>Lamiales</taxon>
        <taxon>Orobanchaceae</taxon>
        <taxon>Buchnereae</taxon>
        <taxon>Striga</taxon>
    </lineage>
</organism>
<sequence length="107" mass="11347">LFSTLVFSLLITPAQASVFSTFAISFATNRDEYAYSANNVAGGGSRETGEMALRCRPSAGVGNHPMARKAEPEGYGCPSLVQPMVGGAEQAAAADREEGRRILRFAF</sequence>
<feature type="signal peptide" evidence="1">
    <location>
        <begin position="1"/>
        <end position="16"/>
    </location>
</feature>
<keyword evidence="1" id="KW-0732">Signal</keyword>
<reference evidence="3" key="1">
    <citation type="journal article" date="2019" name="Curr. Biol.">
        <title>Genome Sequence of Striga asiatica Provides Insight into the Evolution of Plant Parasitism.</title>
        <authorList>
            <person name="Yoshida S."/>
            <person name="Kim S."/>
            <person name="Wafula E.K."/>
            <person name="Tanskanen J."/>
            <person name="Kim Y.M."/>
            <person name="Honaas L."/>
            <person name="Yang Z."/>
            <person name="Spallek T."/>
            <person name="Conn C.E."/>
            <person name="Ichihashi Y."/>
            <person name="Cheong K."/>
            <person name="Cui S."/>
            <person name="Der J.P."/>
            <person name="Gundlach H."/>
            <person name="Jiao Y."/>
            <person name="Hori C."/>
            <person name="Ishida J.K."/>
            <person name="Kasahara H."/>
            <person name="Kiba T."/>
            <person name="Kim M.S."/>
            <person name="Koo N."/>
            <person name="Laohavisit A."/>
            <person name="Lee Y.H."/>
            <person name="Lumba S."/>
            <person name="McCourt P."/>
            <person name="Mortimer J.C."/>
            <person name="Mutuku J.M."/>
            <person name="Nomura T."/>
            <person name="Sasaki-Sekimoto Y."/>
            <person name="Seto Y."/>
            <person name="Wang Y."/>
            <person name="Wakatake T."/>
            <person name="Sakakibara H."/>
            <person name="Demura T."/>
            <person name="Yamaguchi S."/>
            <person name="Yoneyama K."/>
            <person name="Manabe R.I."/>
            <person name="Nelson D.C."/>
            <person name="Schulman A.H."/>
            <person name="Timko M.P."/>
            <person name="dePamphilis C.W."/>
            <person name="Choi D."/>
            <person name="Shirasu K."/>
        </authorList>
    </citation>
    <scope>NUCLEOTIDE SEQUENCE [LARGE SCALE GENOMIC DNA]</scope>
    <source>
        <strain evidence="3">cv. UVA1</strain>
    </source>
</reference>
<accession>A0A5A7QSI7</accession>
<evidence type="ECO:0000313" key="2">
    <source>
        <dbReference type="EMBL" id="GER47989.1"/>
    </source>
</evidence>
<name>A0A5A7QSI7_STRAF</name>
<evidence type="ECO:0000313" key="3">
    <source>
        <dbReference type="Proteomes" id="UP000325081"/>
    </source>
</evidence>
<feature type="chain" id="PRO_5022925050" evidence="1">
    <location>
        <begin position="17"/>
        <end position="107"/>
    </location>
</feature>
<comment type="caution">
    <text evidence="2">The sequence shown here is derived from an EMBL/GenBank/DDBJ whole genome shotgun (WGS) entry which is preliminary data.</text>
</comment>
<gene>
    <name evidence="2" type="ORF">STAS_25145</name>
</gene>
<dbReference type="AlphaFoldDB" id="A0A5A7QSI7"/>
<evidence type="ECO:0000256" key="1">
    <source>
        <dbReference type="SAM" id="SignalP"/>
    </source>
</evidence>
<dbReference type="EMBL" id="BKCP01008098">
    <property type="protein sequence ID" value="GER47989.1"/>
    <property type="molecule type" value="Genomic_DNA"/>
</dbReference>
<dbReference type="Proteomes" id="UP000325081">
    <property type="component" value="Unassembled WGS sequence"/>
</dbReference>
<protein>
    <submittedName>
        <fullName evidence="2">SLIT and NTRK-like protein 1</fullName>
    </submittedName>
</protein>